<dbReference type="AlphaFoldDB" id="A0A6G7XFA7"/>
<keyword evidence="3" id="KW-1185">Reference proteome</keyword>
<evidence type="ECO:0000313" key="2">
    <source>
        <dbReference type="EMBL" id="QIK63192.1"/>
    </source>
</evidence>
<sequence length="574" mass="59726">MISLARKELLREQAARAMALKLSVGSLARTGQIERSSVEVGDETVNVGEAVASVPEVADVVLSHSEDLAVLDPIYDLTDQTQSLEDATHDASMIGIENSVAVEEALEAAEKAIADAAVVSEFAEGVSATAEAIRVEAEAARNAASLAQREAAEATQSAIDRAAEAERAAKEFAEAQAEQARSDANDETARAVAEAKAAAAADAKAKADTAELAAKTKAAEALAAADAAALAAAQADSKATQAREDALRNARYRMGPDAVYAPPMPEGGFRLGAQLVRVDEGGRPFQVDRWNGMSWVRDQILADQVLVAGEGGTVQIADGMVTAEALASSAIDGKVITGATIRTAESGQRLQLDVTGLRVFKAKDIVTAALSSEEGGLALTGALSSTNGKNTTTLDSGLISVNETINKKTVETQYNSSGIVRFVGLGAANSNITFDIATPRGASNRIKLDSEAIVLDSTGISSTRGLKSLWTGASYMSGTQAVNLLENINAQLTGVVLAWSAYADGVAANSSWNYVFVPKSHVVDAAGSGVLQTIYGWKSPVWKYVYISNNRITGHADNTVAPANTQVLRAVYGI</sequence>
<keyword evidence="1" id="KW-0175">Coiled coil</keyword>
<dbReference type="EMBL" id="CP049863">
    <property type="protein sequence ID" value="QIK63192.1"/>
    <property type="molecule type" value="Genomic_DNA"/>
</dbReference>
<feature type="coiled-coil region" evidence="1">
    <location>
        <begin position="130"/>
        <end position="190"/>
    </location>
</feature>
<name>A0A6G7XFA7_9MICO</name>
<gene>
    <name evidence="2" type="ORF">G7068_08280</name>
</gene>
<proteinExistence type="predicted"/>
<evidence type="ECO:0000313" key="3">
    <source>
        <dbReference type="Proteomes" id="UP000502677"/>
    </source>
</evidence>
<dbReference type="RefSeq" id="WP_166291023.1">
    <property type="nucleotide sequence ID" value="NZ_CP049863.1"/>
</dbReference>
<reference evidence="2 3" key="1">
    <citation type="submission" date="2020-03" db="EMBL/GenBank/DDBJ databases">
        <title>Leucobacter sp. nov., isolated from beetles.</title>
        <authorList>
            <person name="Hyun D.-W."/>
            <person name="Bae J.-W."/>
        </authorList>
    </citation>
    <scope>NUCLEOTIDE SEQUENCE [LARGE SCALE GENOMIC DNA]</scope>
    <source>
        <strain evidence="2 3">HDW9C</strain>
    </source>
</reference>
<dbReference type="KEGG" id="lvi:G7068_08280"/>
<protein>
    <submittedName>
        <fullName evidence="2">Uncharacterized protein</fullName>
    </submittedName>
</protein>
<evidence type="ECO:0000256" key="1">
    <source>
        <dbReference type="SAM" id="Coils"/>
    </source>
</evidence>
<organism evidence="2 3">
    <name type="scientific">Leucobacter viscericola</name>
    <dbReference type="NCBI Taxonomy" id="2714935"/>
    <lineage>
        <taxon>Bacteria</taxon>
        <taxon>Bacillati</taxon>
        <taxon>Actinomycetota</taxon>
        <taxon>Actinomycetes</taxon>
        <taxon>Micrococcales</taxon>
        <taxon>Microbacteriaceae</taxon>
        <taxon>Leucobacter</taxon>
    </lineage>
</organism>
<dbReference type="Proteomes" id="UP000502677">
    <property type="component" value="Chromosome"/>
</dbReference>
<accession>A0A6G7XFA7</accession>